<gene>
    <name evidence="4" type="ORF">TNCT_727991</name>
</gene>
<dbReference type="InterPro" id="IPR013126">
    <property type="entry name" value="Hsp_70_fam"/>
</dbReference>
<evidence type="ECO:0000256" key="2">
    <source>
        <dbReference type="ARBA" id="ARBA00022741"/>
    </source>
</evidence>
<reference evidence="4" key="1">
    <citation type="submission" date="2020-07" db="EMBL/GenBank/DDBJ databases">
        <title>Multicomponent nature underlies the extraordinary mechanical properties of spider dragline silk.</title>
        <authorList>
            <person name="Kono N."/>
            <person name="Nakamura H."/>
            <person name="Mori M."/>
            <person name="Yoshida Y."/>
            <person name="Ohtoshi R."/>
            <person name="Malay A.D."/>
            <person name="Moran D.A.P."/>
            <person name="Tomita M."/>
            <person name="Numata K."/>
            <person name="Arakawa K."/>
        </authorList>
    </citation>
    <scope>NUCLEOTIDE SEQUENCE</scope>
</reference>
<comment type="similarity">
    <text evidence="1">Belongs to the heat shock protein 70 family.</text>
</comment>
<proteinExistence type="inferred from homology"/>
<name>A0A8X6L1K5_TRICU</name>
<evidence type="ECO:0000313" key="4">
    <source>
        <dbReference type="EMBL" id="GFQ90333.1"/>
    </source>
</evidence>
<evidence type="ECO:0000256" key="3">
    <source>
        <dbReference type="ARBA" id="ARBA00022840"/>
    </source>
</evidence>
<dbReference type="AlphaFoldDB" id="A0A8X6L1K5"/>
<accession>A0A8X6L1K5</accession>
<keyword evidence="5" id="KW-1185">Reference proteome</keyword>
<dbReference type="OrthoDB" id="434160at2759"/>
<protein>
    <submittedName>
        <fullName evidence="4">Uncharacterized protein</fullName>
    </submittedName>
</protein>
<dbReference type="Proteomes" id="UP000887116">
    <property type="component" value="Unassembled WGS sequence"/>
</dbReference>
<feature type="non-terminal residue" evidence="4">
    <location>
        <position position="1"/>
    </location>
</feature>
<keyword evidence="2" id="KW-0547">Nucleotide-binding</keyword>
<dbReference type="GO" id="GO:0140662">
    <property type="term" value="F:ATP-dependent protein folding chaperone"/>
    <property type="evidence" value="ECO:0007669"/>
    <property type="project" value="InterPro"/>
</dbReference>
<evidence type="ECO:0000313" key="5">
    <source>
        <dbReference type="Proteomes" id="UP000887116"/>
    </source>
</evidence>
<sequence>MPLNIECFMNDKDVSGRMKREVFEKLSEQLLQLLEYTLVKLLHDT</sequence>
<keyword evidence="3" id="KW-0067">ATP-binding</keyword>
<comment type="caution">
    <text evidence="4">The sequence shown here is derived from an EMBL/GenBank/DDBJ whole genome shotgun (WGS) entry which is preliminary data.</text>
</comment>
<organism evidence="4 5">
    <name type="scientific">Trichonephila clavata</name>
    <name type="common">Joro spider</name>
    <name type="synonym">Nephila clavata</name>
    <dbReference type="NCBI Taxonomy" id="2740835"/>
    <lineage>
        <taxon>Eukaryota</taxon>
        <taxon>Metazoa</taxon>
        <taxon>Ecdysozoa</taxon>
        <taxon>Arthropoda</taxon>
        <taxon>Chelicerata</taxon>
        <taxon>Arachnida</taxon>
        <taxon>Araneae</taxon>
        <taxon>Araneomorphae</taxon>
        <taxon>Entelegynae</taxon>
        <taxon>Araneoidea</taxon>
        <taxon>Nephilidae</taxon>
        <taxon>Trichonephila</taxon>
    </lineage>
</organism>
<dbReference type="EMBL" id="BMAO01023685">
    <property type="protein sequence ID" value="GFQ90333.1"/>
    <property type="molecule type" value="Genomic_DNA"/>
</dbReference>
<dbReference type="Pfam" id="PF00012">
    <property type="entry name" value="HSP70"/>
    <property type="match status" value="1"/>
</dbReference>
<evidence type="ECO:0000256" key="1">
    <source>
        <dbReference type="ARBA" id="ARBA00007381"/>
    </source>
</evidence>
<dbReference type="GO" id="GO:0005524">
    <property type="term" value="F:ATP binding"/>
    <property type="evidence" value="ECO:0007669"/>
    <property type="project" value="UniProtKB-KW"/>
</dbReference>